<reference evidence="1" key="5">
    <citation type="journal article" date="2021" name="G3 (Bethesda)">
        <title>Aegilops tauschii genome assembly Aet v5.0 features greater sequence contiguity and improved annotation.</title>
        <authorList>
            <person name="Wang L."/>
            <person name="Zhu T."/>
            <person name="Rodriguez J.C."/>
            <person name="Deal K.R."/>
            <person name="Dubcovsky J."/>
            <person name="McGuire P.E."/>
            <person name="Lux T."/>
            <person name="Spannagl M."/>
            <person name="Mayer K.F.X."/>
            <person name="Baldrich P."/>
            <person name="Meyers B.C."/>
            <person name="Huo N."/>
            <person name="Gu Y.Q."/>
            <person name="Zhou H."/>
            <person name="Devos K.M."/>
            <person name="Bennetzen J.L."/>
            <person name="Unver T."/>
            <person name="Budak H."/>
            <person name="Gulick P.J."/>
            <person name="Galiba G."/>
            <person name="Kalapos B."/>
            <person name="Nelson D.R."/>
            <person name="Li P."/>
            <person name="You F.M."/>
            <person name="Luo M.C."/>
            <person name="Dvorak J."/>
        </authorList>
    </citation>
    <scope>NUCLEOTIDE SEQUENCE [LARGE SCALE GENOMIC DNA]</scope>
    <source>
        <strain evidence="1">cv. AL8/78</strain>
    </source>
</reference>
<evidence type="ECO:0000313" key="1">
    <source>
        <dbReference type="EnsemblPlants" id="AET5Gv20805500.7"/>
    </source>
</evidence>
<dbReference type="EnsemblPlants" id="AET5Gv20805500.7">
    <property type="protein sequence ID" value="AET5Gv20805500.7"/>
    <property type="gene ID" value="AET5Gv20805500"/>
</dbReference>
<dbReference type="EnsemblPlants" id="AET5Gv20805500.6">
    <property type="protein sequence ID" value="AET5Gv20805500.6"/>
    <property type="gene ID" value="AET5Gv20805500"/>
</dbReference>
<name>A0A453LJX0_AEGTS</name>
<dbReference type="Proteomes" id="UP000015105">
    <property type="component" value="Chromosome 5D"/>
</dbReference>
<reference evidence="1" key="4">
    <citation type="submission" date="2019-03" db="UniProtKB">
        <authorList>
            <consortium name="EnsemblPlants"/>
        </authorList>
    </citation>
    <scope>IDENTIFICATION</scope>
</reference>
<reference evidence="2" key="1">
    <citation type="journal article" date="2014" name="Science">
        <title>Ancient hybridizations among the ancestral genomes of bread wheat.</title>
        <authorList>
            <consortium name="International Wheat Genome Sequencing Consortium,"/>
            <person name="Marcussen T."/>
            <person name="Sandve S.R."/>
            <person name="Heier L."/>
            <person name="Spannagl M."/>
            <person name="Pfeifer M."/>
            <person name="Jakobsen K.S."/>
            <person name="Wulff B.B."/>
            <person name="Steuernagel B."/>
            <person name="Mayer K.F."/>
            <person name="Olsen O.A."/>
        </authorList>
    </citation>
    <scope>NUCLEOTIDE SEQUENCE [LARGE SCALE GENOMIC DNA]</scope>
    <source>
        <strain evidence="2">cv. AL8/78</strain>
    </source>
</reference>
<dbReference type="AlphaFoldDB" id="A0A453LJX0"/>
<keyword evidence="2" id="KW-1185">Reference proteome</keyword>
<reference evidence="2" key="2">
    <citation type="journal article" date="2017" name="Nat. Plants">
        <title>The Aegilops tauschii genome reveals multiple impacts of transposons.</title>
        <authorList>
            <person name="Zhao G."/>
            <person name="Zou C."/>
            <person name="Li K."/>
            <person name="Wang K."/>
            <person name="Li T."/>
            <person name="Gao L."/>
            <person name="Zhang X."/>
            <person name="Wang H."/>
            <person name="Yang Z."/>
            <person name="Liu X."/>
            <person name="Jiang W."/>
            <person name="Mao L."/>
            <person name="Kong X."/>
            <person name="Jiao Y."/>
            <person name="Jia J."/>
        </authorList>
    </citation>
    <scope>NUCLEOTIDE SEQUENCE [LARGE SCALE GENOMIC DNA]</scope>
    <source>
        <strain evidence="2">cv. AL8/78</strain>
    </source>
</reference>
<organism evidence="1 2">
    <name type="scientific">Aegilops tauschii subsp. strangulata</name>
    <name type="common">Goatgrass</name>
    <dbReference type="NCBI Taxonomy" id="200361"/>
    <lineage>
        <taxon>Eukaryota</taxon>
        <taxon>Viridiplantae</taxon>
        <taxon>Streptophyta</taxon>
        <taxon>Embryophyta</taxon>
        <taxon>Tracheophyta</taxon>
        <taxon>Spermatophyta</taxon>
        <taxon>Magnoliopsida</taxon>
        <taxon>Liliopsida</taxon>
        <taxon>Poales</taxon>
        <taxon>Poaceae</taxon>
        <taxon>BOP clade</taxon>
        <taxon>Pooideae</taxon>
        <taxon>Triticodae</taxon>
        <taxon>Triticeae</taxon>
        <taxon>Triticinae</taxon>
        <taxon>Aegilops</taxon>
    </lineage>
</organism>
<protein>
    <submittedName>
        <fullName evidence="1">Uncharacterized protein</fullName>
    </submittedName>
</protein>
<sequence length="61" mass="7260">MYESPPLTWNIQIPRVRCSSYTSSGLVVRFPSIRYWVHLSIDNVIQPAFFHEELLRENTKH</sequence>
<reference evidence="1" key="3">
    <citation type="journal article" date="2017" name="Nature">
        <title>Genome sequence of the progenitor of the wheat D genome Aegilops tauschii.</title>
        <authorList>
            <person name="Luo M.C."/>
            <person name="Gu Y.Q."/>
            <person name="Puiu D."/>
            <person name="Wang H."/>
            <person name="Twardziok S.O."/>
            <person name="Deal K.R."/>
            <person name="Huo N."/>
            <person name="Zhu T."/>
            <person name="Wang L."/>
            <person name="Wang Y."/>
            <person name="McGuire P.E."/>
            <person name="Liu S."/>
            <person name="Long H."/>
            <person name="Ramasamy R.K."/>
            <person name="Rodriguez J.C."/>
            <person name="Van S.L."/>
            <person name="Yuan L."/>
            <person name="Wang Z."/>
            <person name="Xia Z."/>
            <person name="Xiao L."/>
            <person name="Anderson O.D."/>
            <person name="Ouyang S."/>
            <person name="Liang Y."/>
            <person name="Zimin A.V."/>
            <person name="Pertea G."/>
            <person name="Qi P."/>
            <person name="Bennetzen J.L."/>
            <person name="Dai X."/>
            <person name="Dawson M.W."/>
            <person name="Muller H.G."/>
            <person name="Kugler K."/>
            <person name="Rivarola-Duarte L."/>
            <person name="Spannagl M."/>
            <person name="Mayer K.F.X."/>
            <person name="Lu F.H."/>
            <person name="Bevan M.W."/>
            <person name="Leroy P."/>
            <person name="Li P."/>
            <person name="You F.M."/>
            <person name="Sun Q."/>
            <person name="Liu Z."/>
            <person name="Lyons E."/>
            <person name="Wicker T."/>
            <person name="Salzberg S.L."/>
            <person name="Devos K.M."/>
            <person name="Dvorak J."/>
        </authorList>
    </citation>
    <scope>NUCLEOTIDE SEQUENCE [LARGE SCALE GENOMIC DNA]</scope>
    <source>
        <strain evidence="1">cv. AL8/78</strain>
    </source>
</reference>
<accession>A0A453LJX0</accession>
<evidence type="ECO:0000313" key="2">
    <source>
        <dbReference type="Proteomes" id="UP000015105"/>
    </source>
</evidence>
<proteinExistence type="predicted"/>
<dbReference type="Gramene" id="AET5Gv20805500.6">
    <property type="protein sequence ID" value="AET5Gv20805500.6"/>
    <property type="gene ID" value="AET5Gv20805500"/>
</dbReference>
<dbReference type="Gramene" id="AET5Gv20805500.7">
    <property type="protein sequence ID" value="AET5Gv20805500.7"/>
    <property type="gene ID" value="AET5Gv20805500"/>
</dbReference>